<evidence type="ECO:0000313" key="1">
    <source>
        <dbReference type="EMBL" id="XBO74680.1"/>
    </source>
</evidence>
<dbReference type="EMBL" id="CP098828">
    <property type="protein sequence ID" value="XBO74680.1"/>
    <property type="molecule type" value="Genomic_DNA"/>
</dbReference>
<gene>
    <name evidence="1" type="ORF">NFG57_17995</name>
</gene>
<protein>
    <recommendedName>
        <fullName evidence="2">PIN domain-containing protein</fullName>
    </recommendedName>
</protein>
<reference evidence="1" key="1">
    <citation type="submission" date="2022-06" db="EMBL/GenBank/DDBJ databases">
        <title>A novel DMS-producing enzyme.</title>
        <authorList>
            <person name="Zhang Y."/>
        </authorList>
    </citation>
    <scope>NUCLEOTIDE SEQUENCE</scope>
    <source>
        <strain evidence="1">H10-59</strain>
    </source>
</reference>
<accession>A0AAU7KTL2</accession>
<name>A0AAU7KTL2_9GAMM</name>
<dbReference type="AlphaFoldDB" id="A0AAU7KTL2"/>
<dbReference type="RefSeq" id="WP_348814901.1">
    <property type="nucleotide sequence ID" value="NZ_CP098828.1"/>
</dbReference>
<proteinExistence type="predicted"/>
<evidence type="ECO:0008006" key="2">
    <source>
        <dbReference type="Google" id="ProtNLM"/>
    </source>
</evidence>
<organism evidence="1">
    <name type="scientific">Halomonas sp. H10-59</name>
    <dbReference type="NCBI Taxonomy" id="2950874"/>
    <lineage>
        <taxon>Bacteria</taxon>
        <taxon>Pseudomonadati</taxon>
        <taxon>Pseudomonadota</taxon>
        <taxon>Gammaproteobacteria</taxon>
        <taxon>Oceanospirillales</taxon>
        <taxon>Halomonadaceae</taxon>
        <taxon>Halomonas</taxon>
    </lineage>
</organism>
<sequence length="53" mass="6221">MRFVVVYDACVLYPAPLRDLLMCLATSGLFAARWTEQIHDEWTRNLLKNRPEP</sequence>